<dbReference type="HOGENOM" id="CLU_002982_0_0_9"/>
<dbReference type="Gene3D" id="3.40.50.10210">
    <property type="match status" value="1"/>
</dbReference>
<dbReference type="HAMAP" id="MF_00230">
    <property type="entry name" value="CobT"/>
    <property type="match status" value="1"/>
</dbReference>
<keyword evidence="7 11" id="KW-0328">Glycosyltransferase</keyword>
<dbReference type="UniPathway" id="UPA00061">
    <property type="reaction ID" value="UER00516"/>
</dbReference>
<dbReference type="AlphaFoldDB" id="B6G260"/>
<comment type="similarity">
    <text evidence="3 11">Belongs to the CobT family.</text>
</comment>
<dbReference type="CDD" id="cd02439">
    <property type="entry name" value="DMB-PRT_CobT"/>
    <property type="match status" value="1"/>
</dbReference>
<evidence type="ECO:0000256" key="7">
    <source>
        <dbReference type="ARBA" id="ARBA00022676"/>
    </source>
</evidence>
<dbReference type="InterPro" id="IPR003200">
    <property type="entry name" value="Nict_dMeBzImd_PRibTrfase"/>
</dbReference>
<dbReference type="STRING" id="500633.CLOHIR_02222"/>
<evidence type="ECO:0000256" key="10">
    <source>
        <dbReference type="ARBA" id="ARBA00047340"/>
    </source>
</evidence>
<keyword evidence="6 11" id="KW-0169">Cobalamin biosynthesis</keyword>
<comment type="catalytic activity">
    <reaction evidence="10 11">
        <text>5,6-dimethylbenzimidazole + nicotinate beta-D-ribonucleotide = alpha-ribazole 5'-phosphate + nicotinate + H(+)</text>
        <dbReference type="Rhea" id="RHEA:11196"/>
        <dbReference type="ChEBI" id="CHEBI:15378"/>
        <dbReference type="ChEBI" id="CHEBI:15890"/>
        <dbReference type="ChEBI" id="CHEBI:32544"/>
        <dbReference type="ChEBI" id="CHEBI:57502"/>
        <dbReference type="ChEBI" id="CHEBI:57918"/>
        <dbReference type="EC" id="2.4.2.21"/>
    </reaction>
</comment>
<evidence type="ECO:0000256" key="4">
    <source>
        <dbReference type="ARBA" id="ARBA00011991"/>
    </source>
</evidence>
<evidence type="ECO:0000256" key="6">
    <source>
        <dbReference type="ARBA" id="ARBA00022573"/>
    </source>
</evidence>
<dbReference type="NCBIfam" id="TIGR03160">
    <property type="entry name" value="cobT_DBIPRT"/>
    <property type="match status" value="1"/>
</dbReference>
<reference evidence="12 13" key="1">
    <citation type="submission" date="2008-09" db="EMBL/GenBank/DDBJ databases">
        <authorList>
            <person name="Fulton L."/>
            <person name="Clifton S."/>
            <person name="Fulton B."/>
            <person name="Xu J."/>
            <person name="Minx P."/>
            <person name="Pepin K.H."/>
            <person name="Johnson M."/>
            <person name="Thiruvilangam P."/>
            <person name="Bhonagiri V."/>
            <person name="Nash W.E."/>
            <person name="Mardis E.R."/>
            <person name="Wilson R.K."/>
        </authorList>
    </citation>
    <scope>NUCLEOTIDE SEQUENCE [LARGE SCALE GENOMIC DNA]</scope>
    <source>
        <strain evidence="12 13">DSM 13275</strain>
    </source>
</reference>
<comment type="pathway">
    <text evidence="2 11">Nucleoside biosynthesis; alpha-ribazole biosynthesis; alpha-ribazole from 5,6-dimethylbenzimidazole: step 1/2.</text>
</comment>
<dbReference type="PANTHER" id="PTHR43463:SF1">
    <property type="entry name" value="NICOTINATE-NUCLEOTIDE--DIMETHYLBENZIMIDAZOLE PHOSPHORIBOSYLTRANSFERASE"/>
    <property type="match status" value="1"/>
</dbReference>
<evidence type="ECO:0000256" key="3">
    <source>
        <dbReference type="ARBA" id="ARBA00007110"/>
    </source>
</evidence>
<reference evidence="12 13" key="2">
    <citation type="submission" date="2008-10" db="EMBL/GenBank/DDBJ databases">
        <title>Draft genome sequence of Clostridium hiranonis (DSM 13275).</title>
        <authorList>
            <person name="Sudarsanam P."/>
            <person name="Ley R."/>
            <person name="Guruge J."/>
            <person name="Turnbaugh P.J."/>
            <person name="Mahowald M."/>
            <person name="Liep D."/>
            <person name="Gordon J."/>
        </authorList>
    </citation>
    <scope>NUCLEOTIDE SEQUENCE [LARGE SCALE GENOMIC DNA]</scope>
    <source>
        <strain evidence="12 13">DSM 13275</strain>
    </source>
</reference>
<comment type="caution">
    <text evidence="12">The sequence shown here is derived from an EMBL/GenBank/DDBJ whole genome shotgun (WGS) entry which is preliminary data.</text>
</comment>
<dbReference type="GO" id="GO:0009236">
    <property type="term" value="P:cobalamin biosynthetic process"/>
    <property type="evidence" value="ECO:0007669"/>
    <property type="project" value="UniProtKB-UniRule"/>
</dbReference>
<dbReference type="SUPFAM" id="SSF52733">
    <property type="entry name" value="Nicotinate mononucleotide:5,6-dimethylbenzimidazole phosphoribosyltransferase (CobT)"/>
    <property type="match status" value="1"/>
</dbReference>
<dbReference type="PANTHER" id="PTHR43463">
    <property type="entry name" value="NICOTINATE-NUCLEOTIDE--DIMETHYLBENZIMIDAZOLE PHOSPHORIBOSYLTRANSFERASE"/>
    <property type="match status" value="1"/>
</dbReference>
<sequence length="330" mass="35166">MDAAQDRWNNLIHPKGSLGRVEDICVQMAGIYETEKFDIPKKAIIAFGADHGVYEEGVAPNSQEITKIQFPNFAKGLCGVGALSRYAGADMVAVDVGINCDEPLEGVIDRKIRKGTSNMAKGPAMTREEAVKSIEIGIEIAEECIVKDYRIIGIGEMGIANTTPSTAIISVMTGKLPEEITGSGSGLSRDKIKHKAQVIGKSIELNNPNPTDGIEVLEKIGGFEIGAMTGVIMGCAANRIPVVIDGYISYAAALIAYKINPGTRDYLIASHKSDEPGSDAALELLKLNPILNMNMRLGEGSGAALAFNVIDASVFAYNNMATFEEVGMKI</sequence>
<gene>
    <name evidence="11 12" type="primary">cobT</name>
    <name evidence="12" type="ORF">CLOHIR_02222</name>
</gene>
<organism evidence="12 13">
    <name type="scientific">Peptacetobacter hiranonis (strain DSM 13275 / JCM 10541 / KCTC 15199 / TO-931)</name>
    <name type="common">Clostridium hiranonis</name>
    <dbReference type="NCBI Taxonomy" id="500633"/>
    <lineage>
        <taxon>Bacteria</taxon>
        <taxon>Bacillati</taxon>
        <taxon>Bacillota</taxon>
        <taxon>Clostridia</taxon>
        <taxon>Peptostreptococcales</taxon>
        <taxon>Peptostreptococcaceae</taxon>
        <taxon>Peptacetobacter</taxon>
    </lineage>
</organism>
<dbReference type="EMBL" id="ABWP01000088">
    <property type="protein sequence ID" value="EEA84138.1"/>
    <property type="molecule type" value="Genomic_DNA"/>
</dbReference>
<dbReference type="GO" id="GO:0008939">
    <property type="term" value="F:nicotinate-nucleotide-dimethylbenzimidazole phosphoribosyltransferase activity"/>
    <property type="evidence" value="ECO:0007669"/>
    <property type="project" value="UniProtKB-UniRule"/>
</dbReference>
<evidence type="ECO:0000313" key="13">
    <source>
        <dbReference type="Proteomes" id="UP000003178"/>
    </source>
</evidence>
<name>B6G260_PEPHT</name>
<keyword evidence="13" id="KW-1185">Reference proteome</keyword>
<evidence type="ECO:0000256" key="1">
    <source>
        <dbReference type="ARBA" id="ARBA00002197"/>
    </source>
</evidence>
<dbReference type="InterPro" id="IPR017846">
    <property type="entry name" value="Nict_dMeBzImd_PRibTrfase_bact"/>
</dbReference>
<dbReference type="EC" id="2.4.2.21" evidence="4 11"/>
<dbReference type="Pfam" id="PF02277">
    <property type="entry name" value="DBI_PRT"/>
    <property type="match status" value="1"/>
</dbReference>
<evidence type="ECO:0000256" key="11">
    <source>
        <dbReference type="HAMAP-Rule" id="MF_00230"/>
    </source>
</evidence>
<dbReference type="NCBIfam" id="NF000996">
    <property type="entry name" value="PRK00105.1"/>
    <property type="match status" value="1"/>
</dbReference>
<dbReference type="InterPro" id="IPR023195">
    <property type="entry name" value="Nict_dMeBzImd_PRibTrfase_N"/>
</dbReference>
<accession>B6G260</accession>
<dbReference type="eggNOG" id="COG2038">
    <property type="taxonomic scope" value="Bacteria"/>
</dbReference>
<dbReference type="InterPro" id="IPR036087">
    <property type="entry name" value="Nict_dMeBzImd_PRibTrfase_sf"/>
</dbReference>
<proteinExistence type="inferred from homology"/>
<dbReference type="Gene3D" id="1.10.1610.10">
    <property type="match status" value="1"/>
</dbReference>
<evidence type="ECO:0000256" key="9">
    <source>
        <dbReference type="ARBA" id="ARBA00030686"/>
    </source>
</evidence>
<keyword evidence="8 11" id="KW-0808">Transferase</keyword>
<dbReference type="FunFam" id="3.40.50.10210:FF:000001">
    <property type="entry name" value="Nicotinate-nucleotide--dimethylbenzimidazole phosphoribosyltransferase"/>
    <property type="match status" value="1"/>
</dbReference>
<evidence type="ECO:0000256" key="5">
    <source>
        <dbReference type="ARBA" id="ARBA00015486"/>
    </source>
</evidence>
<comment type="function">
    <text evidence="1 11">Catalyzes the synthesis of alpha-ribazole-5'-phosphate from nicotinate mononucleotide (NAMN) and 5,6-dimethylbenzimidazole (DMB).</text>
</comment>
<feature type="active site" description="Proton acceptor" evidence="11">
    <location>
        <position position="299"/>
    </location>
</feature>
<dbReference type="Proteomes" id="UP000003178">
    <property type="component" value="Unassembled WGS sequence"/>
</dbReference>
<evidence type="ECO:0000256" key="2">
    <source>
        <dbReference type="ARBA" id="ARBA00005049"/>
    </source>
</evidence>
<evidence type="ECO:0000313" key="12">
    <source>
        <dbReference type="EMBL" id="EEA84138.1"/>
    </source>
</evidence>
<protein>
    <recommendedName>
        <fullName evidence="5 11">Nicotinate-nucleotide--dimethylbenzimidazole phosphoribosyltransferase</fullName>
        <shortName evidence="11">NN:DBI PRT</shortName>
        <ecNumber evidence="4 11">2.4.2.21</ecNumber>
    </recommendedName>
    <alternativeName>
        <fullName evidence="9 11">N(1)-alpha-phosphoribosyltransferase</fullName>
    </alternativeName>
</protein>
<evidence type="ECO:0000256" key="8">
    <source>
        <dbReference type="ARBA" id="ARBA00022679"/>
    </source>
</evidence>